<proteinExistence type="predicted"/>
<evidence type="ECO:0000259" key="2">
    <source>
        <dbReference type="Pfam" id="PF20151"/>
    </source>
</evidence>
<dbReference type="OMA" id="WENWECK"/>
<dbReference type="Proteomes" id="UP000001861">
    <property type="component" value="Unassembled WGS sequence"/>
</dbReference>
<dbReference type="VEuPathDB" id="FungiDB:CC1G_04827"/>
<dbReference type="eggNOG" id="ENOG502SRTN">
    <property type="taxonomic scope" value="Eukaryota"/>
</dbReference>
<feature type="domain" description="DUF6533" evidence="2">
    <location>
        <begin position="40"/>
        <end position="64"/>
    </location>
</feature>
<evidence type="ECO:0000313" key="3">
    <source>
        <dbReference type="EMBL" id="EAU80717.2"/>
    </source>
</evidence>
<keyword evidence="4" id="KW-1185">Reference proteome</keyword>
<feature type="transmembrane region" description="Helical" evidence="1">
    <location>
        <begin position="123"/>
        <end position="143"/>
    </location>
</feature>
<keyword evidence="1" id="KW-1133">Transmembrane helix</keyword>
<comment type="caution">
    <text evidence="3">The sequence shown here is derived from an EMBL/GenBank/DDBJ whole genome shotgun (WGS) entry which is preliminary data.</text>
</comment>
<dbReference type="GeneID" id="6017639"/>
<keyword evidence="1" id="KW-0472">Membrane</keyword>
<name>A8PFQ2_COPC7</name>
<dbReference type="AlphaFoldDB" id="A8PFQ2"/>
<evidence type="ECO:0000256" key="1">
    <source>
        <dbReference type="SAM" id="Phobius"/>
    </source>
</evidence>
<sequence length="281" mass="31061">MTYPSGIPNPRLGICLLAPAQRIEVFQGVPAFHYAPKDVTAAVTFLVWDVLITLRDEVTYIWPSTQFYGAPLPLTYSFHGCYIWNVYQGLSSILVIAAVDYILILRVHAMYPRNKPVRYISSLLYVAELVMMSVGIGLAVPQLKYDERCVVSESPIVFTAAAAVRAGWGHVPIVQLLLRDGTWAFGLLFVVLTCEALLYGFAAGAYTGFLYGWLNTAFSICGYRIILNIHSTVSRTRDESNDNDIQFTSNICTSIPTTTYTSGHPEYLPMTATATAHSSAH</sequence>
<dbReference type="InterPro" id="IPR045340">
    <property type="entry name" value="DUF6533"/>
</dbReference>
<feature type="transmembrane region" description="Helical" evidence="1">
    <location>
        <begin position="155"/>
        <end position="178"/>
    </location>
</feature>
<feature type="transmembrane region" description="Helical" evidence="1">
    <location>
        <begin position="185"/>
        <end position="202"/>
    </location>
</feature>
<dbReference type="OrthoDB" id="2637653at2759"/>
<dbReference type="STRING" id="240176.A8PFQ2"/>
<dbReference type="Pfam" id="PF20151">
    <property type="entry name" value="DUF6533"/>
    <property type="match status" value="1"/>
</dbReference>
<dbReference type="EMBL" id="AACS02000002">
    <property type="protein sequence ID" value="EAU80717.2"/>
    <property type="molecule type" value="Genomic_DNA"/>
</dbReference>
<dbReference type="RefSeq" id="XP_001840983.2">
    <property type="nucleotide sequence ID" value="XM_001840931.2"/>
</dbReference>
<dbReference type="HOGENOM" id="CLU_035509_10_2_1"/>
<organism evidence="3 4">
    <name type="scientific">Coprinopsis cinerea (strain Okayama-7 / 130 / ATCC MYA-4618 / FGSC 9003)</name>
    <name type="common">Inky cap fungus</name>
    <name type="synonym">Hormographiella aspergillata</name>
    <dbReference type="NCBI Taxonomy" id="240176"/>
    <lineage>
        <taxon>Eukaryota</taxon>
        <taxon>Fungi</taxon>
        <taxon>Dikarya</taxon>
        <taxon>Basidiomycota</taxon>
        <taxon>Agaricomycotina</taxon>
        <taxon>Agaricomycetes</taxon>
        <taxon>Agaricomycetidae</taxon>
        <taxon>Agaricales</taxon>
        <taxon>Agaricineae</taxon>
        <taxon>Psathyrellaceae</taxon>
        <taxon>Coprinopsis</taxon>
    </lineage>
</organism>
<feature type="transmembrane region" description="Helical" evidence="1">
    <location>
        <begin position="82"/>
        <end position="103"/>
    </location>
</feature>
<feature type="transmembrane region" description="Helical" evidence="1">
    <location>
        <begin position="208"/>
        <end position="227"/>
    </location>
</feature>
<evidence type="ECO:0000313" key="4">
    <source>
        <dbReference type="Proteomes" id="UP000001861"/>
    </source>
</evidence>
<dbReference type="InParanoid" id="A8PFQ2"/>
<accession>A8PFQ2</accession>
<reference evidence="3 4" key="1">
    <citation type="journal article" date="2010" name="Proc. Natl. Acad. Sci. U.S.A.">
        <title>Insights into evolution of multicellular fungi from the assembled chromosomes of the mushroom Coprinopsis cinerea (Coprinus cinereus).</title>
        <authorList>
            <person name="Stajich J.E."/>
            <person name="Wilke S.K."/>
            <person name="Ahren D."/>
            <person name="Au C.H."/>
            <person name="Birren B.W."/>
            <person name="Borodovsky M."/>
            <person name="Burns C."/>
            <person name="Canback B."/>
            <person name="Casselton L.A."/>
            <person name="Cheng C.K."/>
            <person name="Deng J."/>
            <person name="Dietrich F.S."/>
            <person name="Fargo D.C."/>
            <person name="Farman M.L."/>
            <person name="Gathman A.C."/>
            <person name="Goldberg J."/>
            <person name="Guigo R."/>
            <person name="Hoegger P.J."/>
            <person name="Hooker J.B."/>
            <person name="Huggins A."/>
            <person name="James T.Y."/>
            <person name="Kamada T."/>
            <person name="Kilaru S."/>
            <person name="Kodira C."/>
            <person name="Kues U."/>
            <person name="Kupfer D."/>
            <person name="Kwan H.S."/>
            <person name="Lomsadze A."/>
            <person name="Li W."/>
            <person name="Lilly W.W."/>
            <person name="Ma L.J."/>
            <person name="Mackey A.J."/>
            <person name="Manning G."/>
            <person name="Martin F."/>
            <person name="Muraguchi H."/>
            <person name="Natvig D.O."/>
            <person name="Palmerini H."/>
            <person name="Ramesh M.A."/>
            <person name="Rehmeyer C.J."/>
            <person name="Roe B.A."/>
            <person name="Shenoy N."/>
            <person name="Stanke M."/>
            <person name="Ter-Hovhannisyan V."/>
            <person name="Tunlid A."/>
            <person name="Velagapudi R."/>
            <person name="Vision T.J."/>
            <person name="Zeng Q."/>
            <person name="Zolan M.E."/>
            <person name="Pukkila P.J."/>
        </authorList>
    </citation>
    <scope>NUCLEOTIDE SEQUENCE [LARGE SCALE GENOMIC DNA]</scope>
    <source>
        <strain evidence="4">Okayama-7 / 130 / ATCC MYA-4618 / FGSC 9003</strain>
    </source>
</reference>
<gene>
    <name evidence="3" type="ORF">CC1G_04827</name>
</gene>
<protein>
    <recommendedName>
        <fullName evidence="2">DUF6533 domain-containing protein</fullName>
    </recommendedName>
</protein>
<dbReference type="KEGG" id="cci:CC1G_04827"/>
<keyword evidence="1" id="KW-0812">Transmembrane</keyword>